<evidence type="ECO:0000313" key="11">
    <source>
        <dbReference type="Proteomes" id="UP000014760"/>
    </source>
</evidence>
<proteinExistence type="predicted"/>
<keyword evidence="4" id="KW-0769">Symport</keyword>
<dbReference type="FunFam" id="1.20.1250.20:FF:000423">
    <property type="entry name" value="Putative inorganic phosphate cotransporter-like Protein"/>
    <property type="match status" value="1"/>
</dbReference>
<feature type="transmembrane region" description="Helical" evidence="7">
    <location>
        <begin position="332"/>
        <end position="360"/>
    </location>
</feature>
<evidence type="ECO:0000256" key="1">
    <source>
        <dbReference type="ARBA" id="ARBA00004141"/>
    </source>
</evidence>
<dbReference type="FunFam" id="1.20.1250.20:FF:000003">
    <property type="entry name" value="Solute carrier family 17 member 3"/>
    <property type="match status" value="1"/>
</dbReference>
<dbReference type="SUPFAM" id="SSF103473">
    <property type="entry name" value="MFS general substrate transporter"/>
    <property type="match status" value="1"/>
</dbReference>
<reference evidence="10" key="3">
    <citation type="submission" date="2015-06" db="UniProtKB">
        <authorList>
            <consortium name="EnsemblMetazoa"/>
        </authorList>
    </citation>
    <scope>IDENTIFICATION</scope>
</reference>
<dbReference type="EnsemblMetazoa" id="CapteT139448">
    <property type="protein sequence ID" value="CapteP139448"/>
    <property type="gene ID" value="CapteG139448"/>
</dbReference>
<keyword evidence="11" id="KW-1185">Reference proteome</keyword>
<evidence type="ECO:0000256" key="3">
    <source>
        <dbReference type="ARBA" id="ARBA00022692"/>
    </source>
</evidence>
<dbReference type="OMA" id="SAWIVIA"/>
<evidence type="ECO:0000256" key="6">
    <source>
        <dbReference type="ARBA" id="ARBA00023136"/>
    </source>
</evidence>
<gene>
    <name evidence="9" type="ORF">CAPTEDRAFT_139448</name>
</gene>
<keyword evidence="2" id="KW-0813">Transport</keyword>
<dbReference type="InterPro" id="IPR036259">
    <property type="entry name" value="MFS_trans_sf"/>
</dbReference>
<dbReference type="GO" id="GO:0016020">
    <property type="term" value="C:membrane"/>
    <property type="evidence" value="ECO:0007669"/>
    <property type="project" value="UniProtKB-SubCell"/>
</dbReference>
<feature type="transmembrane region" description="Helical" evidence="7">
    <location>
        <begin position="192"/>
        <end position="209"/>
    </location>
</feature>
<feature type="transmembrane region" description="Helical" evidence="7">
    <location>
        <begin position="156"/>
        <end position="180"/>
    </location>
</feature>
<dbReference type="Gene3D" id="1.20.1250.20">
    <property type="entry name" value="MFS general substrate transporter like domains"/>
    <property type="match status" value="2"/>
</dbReference>
<feature type="non-terminal residue" evidence="9">
    <location>
        <position position="1"/>
    </location>
</feature>
<evidence type="ECO:0000259" key="8">
    <source>
        <dbReference type="PROSITE" id="PS50850"/>
    </source>
</evidence>
<feature type="domain" description="Major facilitator superfamily (MFS) profile" evidence="8">
    <location>
        <begin position="7"/>
        <end position="442"/>
    </location>
</feature>
<keyword evidence="5 7" id="KW-1133">Transmembrane helix</keyword>
<comment type="subcellular location">
    <subcellularLocation>
        <location evidence="1">Membrane</location>
        <topology evidence="1">Multi-pass membrane protein</topology>
    </subcellularLocation>
</comment>
<feature type="transmembrane region" description="Helical" evidence="7">
    <location>
        <begin position="380"/>
        <end position="407"/>
    </location>
</feature>
<name>R7TRF9_CAPTE</name>
<protein>
    <recommendedName>
        <fullName evidence="8">Major facilitator superfamily (MFS) profile domain-containing protein</fullName>
    </recommendedName>
</protein>
<dbReference type="InterPro" id="IPR050382">
    <property type="entry name" value="MFS_Na/Anion_cotransporter"/>
</dbReference>
<dbReference type="OrthoDB" id="2985014at2759"/>
<sequence length="484" mass="53408">WIGWRHGMAVMIFFGFLSAFGQRVAFNIAIVAMVNQTDESAINNQTSANECPYAYQTGKFNWDPSTSDLLLGAMFYGYVVTQFPGGYLAERIGGCFVFGWVVMLSGVITILTPFIAEWNLNMFIASRVLLGLIQGPICAANHAILSKWAPVMERSFLFNLASSGGTIASFVFFILSGYLADSNFLGGWPSPLYITGISVCIWFIFWVFLSSESPSTHRFISQRERDYINNSIHSVASIESGKYVPPPWKSIFTSTVVWSQIFELFCEGIGFYIVFSVVPVYLSTVLHYRISEDGAISAYPYIGMFFVQLLASPIADYIRHRGWLSTTAVRKLFAILGGLMAHFVGCNHMAAVSLIIVGSTMHGLSASGCIVSFLDYAPRYAGLLMGLCNPWGNIGGFLSPLFANLITNGKSSQKKWNDVFFMGAGVVLAGPIVFAIFGSSEKQPWSDGYITEDTRPIIVVVDEEISESSDESLHNLNLDYNHSQ</sequence>
<dbReference type="InterPro" id="IPR020846">
    <property type="entry name" value="MFS_dom"/>
</dbReference>
<evidence type="ECO:0000256" key="4">
    <source>
        <dbReference type="ARBA" id="ARBA00022847"/>
    </source>
</evidence>
<organism evidence="9">
    <name type="scientific">Capitella teleta</name>
    <name type="common">Polychaete worm</name>
    <dbReference type="NCBI Taxonomy" id="283909"/>
    <lineage>
        <taxon>Eukaryota</taxon>
        <taxon>Metazoa</taxon>
        <taxon>Spiralia</taxon>
        <taxon>Lophotrochozoa</taxon>
        <taxon>Annelida</taxon>
        <taxon>Polychaeta</taxon>
        <taxon>Sedentaria</taxon>
        <taxon>Scolecida</taxon>
        <taxon>Capitellidae</taxon>
        <taxon>Capitella</taxon>
    </lineage>
</organism>
<keyword evidence="6 7" id="KW-0472">Membrane</keyword>
<dbReference type="AlphaFoldDB" id="R7TRF9"/>
<dbReference type="PROSITE" id="PS50850">
    <property type="entry name" value="MFS"/>
    <property type="match status" value="1"/>
</dbReference>
<reference evidence="9 11" key="2">
    <citation type="journal article" date="2013" name="Nature">
        <title>Insights into bilaterian evolution from three spiralian genomes.</title>
        <authorList>
            <person name="Simakov O."/>
            <person name="Marletaz F."/>
            <person name="Cho S.J."/>
            <person name="Edsinger-Gonzales E."/>
            <person name="Havlak P."/>
            <person name="Hellsten U."/>
            <person name="Kuo D.H."/>
            <person name="Larsson T."/>
            <person name="Lv J."/>
            <person name="Arendt D."/>
            <person name="Savage R."/>
            <person name="Osoegawa K."/>
            <person name="de Jong P."/>
            <person name="Grimwood J."/>
            <person name="Chapman J.A."/>
            <person name="Shapiro H."/>
            <person name="Aerts A."/>
            <person name="Otillar R.P."/>
            <person name="Terry A.Y."/>
            <person name="Boore J.L."/>
            <person name="Grigoriev I.V."/>
            <person name="Lindberg D.R."/>
            <person name="Seaver E.C."/>
            <person name="Weisblat D.A."/>
            <person name="Putnam N.H."/>
            <person name="Rokhsar D.S."/>
        </authorList>
    </citation>
    <scope>NUCLEOTIDE SEQUENCE</scope>
    <source>
        <strain evidence="9 11">I ESC-2004</strain>
    </source>
</reference>
<dbReference type="HOGENOM" id="CLU_001265_5_0_1"/>
<keyword evidence="3 7" id="KW-0812">Transmembrane</keyword>
<evidence type="ECO:0000313" key="9">
    <source>
        <dbReference type="EMBL" id="ELT94081.1"/>
    </source>
</evidence>
<feature type="transmembrane region" description="Helical" evidence="7">
    <location>
        <begin position="12"/>
        <end position="34"/>
    </location>
</feature>
<dbReference type="Proteomes" id="UP000014760">
    <property type="component" value="Unassembled WGS sequence"/>
</dbReference>
<evidence type="ECO:0000256" key="7">
    <source>
        <dbReference type="SAM" id="Phobius"/>
    </source>
</evidence>
<evidence type="ECO:0000256" key="5">
    <source>
        <dbReference type="ARBA" id="ARBA00022989"/>
    </source>
</evidence>
<accession>R7TRF9</accession>
<dbReference type="STRING" id="283909.R7TRF9"/>
<dbReference type="InterPro" id="IPR011701">
    <property type="entry name" value="MFS"/>
</dbReference>
<feature type="transmembrane region" description="Helical" evidence="7">
    <location>
        <begin position="96"/>
        <end position="116"/>
    </location>
</feature>
<feature type="transmembrane region" description="Helical" evidence="7">
    <location>
        <begin position="294"/>
        <end position="311"/>
    </location>
</feature>
<dbReference type="Pfam" id="PF07690">
    <property type="entry name" value="MFS_1"/>
    <property type="match status" value="1"/>
</dbReference>
<dbReference type="EMBL" id="AMQN01000298">
    <property type="status" value="NOT_ANNOTATED_CDS"/>
    <property type="molecule type" value="Genomic_DNA"/>
</dbReference>
<feature type="transmembrane region" description="Helical" evidence="7">
    <location>
        <begin position="269"/>
        <end position="288"/>
    </location>
</feature>
<feature type="transmembrane region" description="Helical" evidence="7">
    <location>
        <begin position="69"/>
        <end position="89"/>
    </location>
</feature>
<dbReference type="PANTHER" id="PTHR11662">
    <property type="entry name" value="SOLUTE CARRIER FAMILY 17"/>
    <property type="match status" value="1"/>
</dbReference>
<reference evidence="11" key="1">
    <citation type="submission" date="2012-12" db="EMBL/GenBank/DDBJ databases">
        <authorList>
            <person name="Hellsten U."/>
            <person name="Grimwood J."/>
            <person name="Chapman J.A."/>
            <person name="Shapiro H."/>
            <person name="Aerts A."/>
            <person name="Otillar R.P."/>
            <person name="Terry A.Y."/>
            <person name="Boore J.L."/>
            <person name="Simakov O."/>
            <person name="Marletaz F."/>
            <person name="Cho S.-J."/>
            <person name="Edsinger-Gonzales E."/>
            <person name="Havlak P."/>
            <person name="Kuo D.-H."/>
            <person name="Larsson T."/>
            <person name="Lv J."/>
            <person name="Arendt D."/>
            <person name="Savage R."/>
            <person name="Osoegawa K."/>
            <person name="de Jong P."/>
            <person name="Lindberg D.R."/>
            <person name="Seaver E.C."/>
            <person name="Weisblat D.A."/>
            <person name="Putnam N.H."/>
            <person name="Grigoriev I.V."/>
            <person name="Rokhsar D.S."/>
        </authorList>
    </citation>
    <scope>NUCLEOTIDE SEQUENCE</scope>
    <source>
        <strain evidence="11">I ESC-2004</strain>
    </source>
</reference>
<feature type="transmembrane region" description="Helical" evidence="7">
    <location>
        <begin position="419"/>
        <end position="437"/>
    </location>
</feature>
<evidence type="ECO:0000313" key="10">
    <source>
        <dbReference type="EnsemblMetazoa" id="CapteP139448"/>
    </source>
</evidence>
<dbReference type="EMBL" id="KB309537">
    <property type="protein sequence ID" value="ELT94081.1"/>
    <property type="molecule type" value="Genomic_DNA"/>
</dbReference>
<evidence type="ECO:0000256" key="2">
    <source>
        <dbReference type="ARBA" id="ARBA00022448"/>
    </source>
</evidence>
<feature type="transmembrane region" description="Helical" evidence="7">
    <location>
        <begin position="122"/>
        <end position="144"/>
    </location>
</feature>
<dbReference type="GO" id="GO:0006820">
    <property type="term" value="P:monoatomic anion transport"/>
    <property type="evidence" value="ECO:0007669"/>
    <property type="project" value="TreeGrafter"/>
</dbReference>
<dbReference type="GO" id="GO:0015293">
    <property type="term" value="F:symporter activity"/>
    <property type="evidence" value="ECO:0007669"/>
    <property type="project" value="UniProtKB-KW"/>
</dbReference>
<dbReference type="PANTHER" id="PTHR11662:SF399">
    <property type="entry name" value="FI19708P1-RELATED"/>
    <property type="match status" value="1"/>
</dbReference>